<dbReference type="Pfam" id="PF00813">
    <property type="entry name" value="FliP"/>
    <property type="match status" value="1"/>
</dbReference>
<evidence type="ECO:0000256" key="8">
    <source>
        <dbReference type="ARBA" id="ARBA00022989"/>
    </source>
</evidence>
<dbReference type="PANTHER" id="PTHR30587">
    <property type="entry name" value="FLAGELLAR BIOSYNTHETIC PROTEIN FLIP"/>
    <property type="match status" value="1"/>
</dbReference>
<dbReference type="NCBIfam" id="NF009438">
    <property type="entry name" value="PRK12797.1"/>
    <property type="match status" value="1"/>
</dbReference>
<keyword evidence="13" id="KW-0966">Cell projection</keyword>
<evidence type="ECO:0000256" key="11">
    <source>
        <dbReference type="ARBA" id="ARBA00023225"/>
    </source>
</evidence>
<evidence type="ECO:0000256" key="4">
    <source>
        <dbReference type="ARBA" id="ARBA00022475"/>
    </source>
</evidence>
<evidence type="ECO:0000313" key="13">
    <source>
        <dbReference type="EMBL" id="OPJ57101.1"/>
    </source>
</evidence>
<keyword evidence="3 12" id="KW-0813">Transport</keyword>
<evidence type="ECO:0000256" key="9">
    <source>
        <dbReference type="ARBA" id="ARBA00023136"/>
    </source>
</evidence>
<reference evidence="13 14" key="1">
    <citation type="submission" date="2017-03" db="EMBL/GenBank/DDBJ databases">
        <title>Genome sequence of Clostridium thermoalcaliphilum DSM 7309.</title>
        <authorList>
            <person name="Poehlein A."/>
            <person name="Daniel R."/>
        </authorList>
    </citation>
    <scope>NUCLEOTIDE SEQUENCE [LARGE SCALE GENOMIC DNA]</scope>
    <source>
        <strain evidence="13 14">DSM 7309</strain>
    </source>
</reference>
<evidence type="ECO:0000256" key="7">
    <source>
        <dbReference type="ARBA" id="ARBA00022927"/>
    </source>
</evidence>
<dbReference type="PROSITE" id="PS01061">
    <property type="entry name" value="FLIP_2"/>
    <property type="match status" value="1"/>
</dbReference>
<dbReference type="PANTHER" id="PTHR30587:SF0">
    <property type="entry name" value="FLAGELLAR BIOSYNTHETIC PROTEIN FLIP"/>
    <property type="match status" value="1"/>
</dbReference>
<evidence type="ECO:0000256" key="2">
    <source>
        <dbReference type="ARBA" id="ARBA00021714"/>
    </source>
</evidence>
<comment type="similarity">
    <text evidence="1 12">Belongs to the FliP/MopC/SpaP family.</text>
</comment>
<keyword evidence="6 12" id="KW-1005">Bacterial flagellum biogenesis</keyword>
<keyword evidence="8 12" id="KW-1133">Transmembrane helix</keyword>
<keyword evidence="14" id="KW-1185">Reference proteome</keyword>
<comment type="subcellular location">
    <subcellularLocation>
        <location evidence="12">Cell membrane</location>
        <topology evidence="12">Multi-pass membrane protein</topology>
    </subcellularLocation>
    <subcellularLocation>
        <location evidence="12">Bacterial flagellum basal body</location>
    </subcellularLocation>
</comment>
<evidence type="ECO:0000256" key="5">
    <source>
        <dbReference type="ARBA" id="ARBA00022692"/>
    </source>
</evidence>
<gene>
    <name evidence="12 13" type="primary">fliP</name>
    <name evidence="13" type="ORF">CLOTH_03840</name>
</gene>
<dbReference type="GO" id="GO:0009306">
    <property type="term" value="P:protein secretion"/>
    <property type="evidence" value="ECO:0007669"/>
    <property type="project" value="UniProtKB-UniRule"/>
</dbReference>
<keyword evidence="10" id="KW-0975">Bacterial flagellum</keyword>
<feature type="transmembrane region" description="Helical" evidence="12">
    <location>
        <begin position="91"/>
        <end position="110"/>
    </location>
</feature>
<evidence type="ECO:0000313" key="14">
    <source>
        <dbReference type="Proteomes" id="UP000190140"/>
    </source>
</evidence>
<dbReference type="Proteomes" id="UP000190140">
    <property type="component" value="Unassembled WGS sequence"/>
</dbReference>
<dbReference type="PROSITE" id="PS01060">
    <property type="entry name" value="FLIP_1"/>
    <property type="match status" value="1"/>
</dbReference>
<keyword evidence="13" id="KW-0282">Flagellum</keyword>
<accession>A0A1V4IAT4</accession>
<dbReference type="STRING" id="29349.CLOTH_03840"/>
<proteinExistence type="inferred from homology"/>
<name>A0A1V4IAT4_9FIRM</name>
<keyword evidence="7 12" id="KW-0653">Protein transport</keyword>
<keyword evidence="4 12" id="KW-1003">Cell membrane</keyword>
<evidence type="ECO:0000256" key="1">
    <source>
        <dbReference type="ARBA" id="ARBA00006257"/>
    </source>
</evidence>
<evidence type="ECO:0000256" key="6">
    <source>
        <dbReference type="ARBA" id="ARBA00022795"/>
    </source>
</evidence>
<keyword evidence="13" id="KW-0969">Cilium</keyword>
<feature type="transmembrane region" description="Helical" evidence="12">
    <location>
        <begin position="48"/>
        <end position="79"/>
    </location>
</feature>
<dbReference type="NCBIfam" id="TIGR01103">
    <property type="entry name" value="fliP"/>
    <property type="match status" value="1"/>
</dbReference>
<dbReference type="InterPro" id="IPR005837">
    <property type="entry name" value="FliP"/>
</dbReference>
<evidence type="ECO:0000256" key="10">
    <source>
        <dbReference type="ARBA" id="ARBA00023143"/>
    </source>
</evidence>
<comment type="caution">
    <text evidence="13">The sequence shown here is derived from an EMBL/GenBank/DDBJ whole genome shotgun (WGS) entry which is preliminary data.</text>
</comment>
<organism evidence="13 14">
    <name type="scientific">Alkalithermobacter paradoxus</name>
    <dbReference type="NCBI Taxonomy" id="29349"/>
    <lineage>
        <taxon>Bacteria</taxon>
        <taxon>Bacillati</taxon>
        <taxon>Bacillota</taxon>
        <taxon>Clostridia</taxon>
        <taxon>Peptostreptococcales</taxon>
        <taxon>Tepidibacteraceae</taxon>
        <taxon>Alkalithermobacter</taxon>
    </lineage>
</organism>
<dbReference type="PRINTS" id="PR00951">
    <property type="entry name" value="FLGBIOSNFLIP"/>
</dbReference>
<dbReference type="EMBL" id="MZGW01000001">
    <property type="protein sequence ID" value="OPJ57101.1"/>
    <property type="molecule type" value="Genomic_DNA"/>
</dbReference>
<dbReference type="GO" id="GO:0009425">
    <property type="term" value="C:bacterial-type flagellum basal body"/>
    <property type="evidence" value="ECO:0007669"/>
    <property type="project" value="UniProtKB-SubCell"/>
</dbReference>
<comment type="function">
    <text evidence="12">Plays a role in the flagellum-specific transport system.</text>
</comment>
<dbReference type="GO" id="GO:0005886">
    <property type="term" value="C:plasma membrane"/>
    <property type="evidence" value="ECO:0007669"/>
    <property type="project" value="UniProtKB-SubCell"/>
</dbReference>
<sequence length="250" mass="28085">MNKSKIGMLMIFIILLLSVDVSFAQQLPNVSLQINGTDNPNDLSNTIEIIILLTVLSLLPTIIIMMTSFTRIIIVLSFLRNALATQQNPPTQVLIGLAIFLTFFIMAPVGSEVYDTSLKPYFDEEITQEEAFENAMIPIRAFMMKQTRENDISLFLELSKAAEKPEKLEDIPNSVLIPAFLISELKTGFQMGFILFIPFIIIDMVVASTLMSMGMMMLPPVMISLPFKILLFILIDGWNLIVRSIVIGFK</sequence>
<protein>
    <recommendedName>
        <fullName evidence="2 12">Flagellar biosynthetic protein FliP</fullName>
    </recommendedName>
</protein>
<keyword evidence="11 12" id="KW-1006">Bacterial flagellum protein export</keyword>
<dbReference type="GO" id="GO:0044781">
    <property type="term" value="P:bacterial-type flagellum organization"/>
    <property type="evidence" value="ECO:0007669"/>
    <property type="project" value="UniProtKB-UniRule"/>
</dbReference>
<dbReference type="InterPro" id="IPR005838">
    <property type="entry name" value="T3SS_IM_P"/>
</dbReference>
<feature type="transmembrane region" description="Helical" evidence="12">
    <location>
        <begin position="193"/>
        <end position="217"/>
    </location>
</feature>
<dbReference type="OrthoDB" id="9805111at2"/>
<dbReference type="AlphaFoldDB" id="A0A1V4IAT4"/>
<dbReference type="PRINTS" id="PR01302">
    <property type="entry name" value="TYPE3IMPPROT"/>
</dbReference>
<keyword evidence="9 12" id="KW-0472">Membrane</keyword>
<keyword evidence="5 12" id="KW-0812">Transmembrane</keyword>
<evidence type="ECO:0000256" key="3">
    <source>
        <dbReference type="ARBA" id="ARBA00022448"/>
    </source>
</evidence>
<feature type="transmembrane region" description="Helical" evidence="12">
    <location>
        <begin position="229"/>
        <end position="249"/>
    </location>
</feature>
<evidence type="ECO:0000256" key="12">
    <source>
        <dbReference type="RuleBase" id="RU362069"/>
    </source>
</evidence>